<gene>
    <name evidence="4" type="ORF">QJ521_02000</name>
</gene>
<reference evidence="4" key="1">
    <citation type="submission" date="2023-05" db="EMBL/GenBank/DDBJ databases">
        <title>Mariniplasma microaerophilum sp. nov., a novel anaerobic mollicute isolated from terrestrial mud volcano, Taman Peninsula, Russia.</title>
        <authorList>
            <person name="Khomyakova M.A."/>
            <person name="Merkel A.Y."/>
            <person name="Slobodkin A.I."/>
        </authorList>
    </citation>
    <scope>NUCLEOTIDE SEQUENCE</scope>
    <source>
        <strain evidence="4">M4Ah</strain>
    </source>
</reference>
<keyword evidence="2" id="KW-0170">Cobalt</keyword>
<dbReference type="InterPro" id="IPR036594">
    <property type="entry name" value="Meth_synthase_dom"/>
</dbReference>
<evidence type="ECO:0000259" key="3">
    <source>
        <dbReference type="PROSITE" id="PS51332"/>
    </source>
</evidence>
<evidence type="ECO:0000313" key="4">
    <source>
        <dbReference type="EMBL" id="MDI6452324.1"/>
    </source>
</evidence>
<dbReference type="PROSITE" id="PS51332">
    <property type="entry name" value="B12_BINDING"/>
    <property type="match status" value="1"/>
</dbReference>
<keyword evidence="5" id="KW-1185">Reference proteome</keyword>
<dbReference type="CDD" id="cd02065">
    <property type="entry name" value="B12-binding_like"/>
    <property type="match status" value="1"/>
</dbReference>
<dbReference type="GO" id="GO:0046653">
    <property type="term" value="P:tetrahydrofolate metabolic process"/>
    <property type="evidence" value="ECO:0007669"/>
    <property type="project" value="TreeGrafter"/>
</dbReference>
<dbReference type="GO" id="GO:0046872">
    <property type="term" value="F:metal ion binding"/>
    <property type="evidence" value="ECO:0007669"/>
    <property type="project" value="UniProtKB-KW"/>
</dbReference>
<dbReference type="GO" id="GO:0005829">
    <property type="term" value="C:cytosol"/>
    <property type="evidence" value="ECO:0007669"/>
    <property type="project" value="TreeGrafter"/>
</dbReference>
<evidence type="ECO:0000256" key="1">
    <source>
        <dbReference type="ARBA" id="ARBA00022723"/>
    </source>
</evidence>
<dbReference type="Pfam" id="PF02310">
    <property type="entry name" value="B12-binding"/>
    <property type="match status" value="1"/>
</dbReference>
<dbReference type="GO" id="GO:0031419">
    <property type="term" value="F:cobalamin binding"/>
    <property type="evidence" value="ECO:0007669"/>
    <property type="project" value="InterPro"/>
</dbReference>
<dbReference type="InterPro" id="IPR050554">
    <property type="entry name" value="Met_Synthase/Corrinoid"/>
</dbReference>
<dbReference type="Gene3D" id="3.40.50.280">
    <property type="entry name" value="Cobalamin-binding domain"/>
    <property type="match status" value="1"/>
</dbReference>
<dbReference type="InterPro" id="IPR003759">
    <property type="entry name" value="Cbl-bd_cap"/>
</dbReference>
<dbReference type="RefSeq" id="WP_282838739.1">
    <property type="nucleotide sequence ID" value="NZ_JASCXW010000003.1"/>
</dbReference>
<proteinExistence type="predicted"/>
<dbReference type="Proteomes" id="UP001431532">
    <property type="component" value="Unassembled WGS sequence"/>
</dbReference>
<dbReference type="InterPro" id="IPR006158">
    <property type="entry name" value="Cobalamin-bd"/>
</dbReference>
<dbReference type="InterPro" id="IPR036724">
    <property type="entry name" value="Cobalamin-bd_sf"/>
</dbReference>
<protein>
    <submittedName>
        <fullName evidence="4">Cobalamin-dependent protein</fullName>
    </submittedName>
</protein>
<dbReference type="Gene3D" id="1.10.1240.10">
    <property type="entry name" value="Methionine synthase domain"/>
    <property type="match status" value="1"/>
</dbReference>
<dbReference type="PANTHER" id="PTHR45833:SF1">
    <property type="entry name" value="METHIONINE SYNTHASE"/>
    <property type="match status" value="1"/>
</dbReference>
<evidence type="ECO:0000313" key="5">
    <source>
        <dbReference type="Proteomes" id="UP001431532"/>
    </source>
</evidence>
<accession>A0AAW6U6Z2</accession>
<dbReference type="SUPFAM" id="SSF52242">
    <property type="entry name" value="Cobalamin (vitamin B12)-binding domain"/>
    <property type="match status" value="1"/>
</dbReference>
<keyword evidence="1" id="KW-0479">Metal-binding</keyword>
<organism evidence="4 5">
    <name type="scientific">Peloplasma aerotolerans</name>
    <dbReference type="NCBI Taxonomy" id="3044389"/>
    <lineage>
        <taxon>Bacteria</taxon>
        <taxon>Bacillati</taxon>
        <taxon>Mycoplasmatota</taxon>
        <taxon>Mollicutes</taxon>
        <taxon>Acholeplasmatales</taxon>
        <taxon>Acholeplasmataceae</taxon>
        <taxon>Peloplasma</taxon>
    </lineage>
</organism>
<evidence type="ECO:0000256" key="2">
    <source>
        <dbReference type="ARBA" id="ARBA00023285"/>
    </source>
</evidence>
<dbReference type="AlphaFoldDB" id="A0AAW6U6Z2"/>
<dbReference type="EMBL" id="JASCXW010000003">
    <property type="protein sequence ID" value="MDI6452324.1"/>
    <property type="molecule type" value="Genomic_DNA"/>
</dbReference>
<dbReference type="PANTHER" id="PTHR45833">
    <property type="entry name" value="METHIONINE SYNTHASE"/>
    <property type="match status" value="1"/>
</dbReference>
<sequence>MGLLFHQLTSQFSRVADVVYKKHFEVDQKLESEYDEYRKRKMYEDILHNLSFLQVAYQLDDEKVFKDYALWLIQLMVSLMPELTPARIKEHMYLHYQLLADTLKDVLEPSDFVNVKKHLDNALIITRDVTFDNLDSTFDKGKYGVIRKTYLDYLLNHDSKSAVLYMTSIADLGYSIEEIYVDVLQEVMKEIGEMWHQCKISVDQEHYMTSITQVVLSQFYTKIFDTDKNGLKILACSVGSELHEIGGRMISDLFEYHGWDSTYLGASVPKASILKSIKIHQPDLIALSVTMPQHLIECKDIVVAIKKDYPKLKIAVGGRAFQMTNQVWKKWAVDISTNDANSLIKWADQTFRGKT</sequence>
<dbReference type="Pfam" id="PF02607">
    <property type="entry name" value="B12-binding_2"/>
    <property type="match status" value="1"/>
</dbReference>
<name>A0AAW6U6Z2_9MOLU</name>
<dbReference type="GO" id="GO:0008705">
    <property type="term" value="F:methionine synthase activity"/>
    <property type="evidence" value="ECO:0007669"/>
    <property type="project" value="TreeGrafter"/>
</dbReference>
<feature type="domain" description="B12-binding" evidence="3">
    <location>
        <begin position="230"/>
        <end position="355"/>
    </location>
</feature>
<dbReference type="GO" id="GO:0050667">
    <property type="term" value="P:homocysteine metabolic process"/>
    <property type="evidence" value="ECO:0007669"/>
    <property type="project" value="TreeGrafter"/>
</dbReference>
<comment type="caution">
    <text evidence="4">The sequence shown here is derived from an EMBL/GenBank/DDBJ whole genome shotgun (WGS) entry which is preliminary data.</text>
</comment>